<dbReference type="EMBL" id="AP025739">
    <property type="protein sequence ID" value="BDI31758.1"/>
    <property type="molecule type" value="Genomic_DNA"/>
</dbReference>
<reference evidence="1 2" key="1">
    <citation type="journal article" date="2019" name="Int. J. Syst. Evol. Microbiol.">
        <title>Capsulimonas corticalis gen. nov., sp. nov., an aerobic capsulated bacterium, of a novel bacterial order, Capsulimonadales ord. nov., of the class Armatimonadia of the phylum Armatimonadetes.</title>
        <authorList>
            <person name="Li J."/>
            <person name="Kudo C."/>
            <person name="Tonouchi A."/>
        </authorList>
    </citation>
    <scope>NUCLEOTIDE SEQUENCE [LARGE SCALE GENOMIC DNA]</scope>
    <source>
        <strain evidence="1 2">AX-7</strain>
    </source>
</reference>
<proteinExistence type="predicted"/>
<name>A0A402D0U9_9BACT</name>
<keyword evidence="2" id="KW-1185">Reference proteome</keyword>
<dbReference type="InterPro" id="IPR053205">
    <property type="entry name" value="GHMP_kinase_L-arabinokinase"/>
</dbReference>
<organism evidence="1 2">
    <name type="scientific">Capsulimonas corticalis</name>
    <dbReference type="NCBI Taxonomy" id="2219043"/>
    <lineage>
        <taxon>Bacteria</taxon>
        <taxon>Bacillati</taxon>
        <taxon>Armatimonadota</taxon>
        <taxon>Armatimonadia</taxon>
        <taxon>Capsulimonadales</taxon>
        <taxon>Capsulimonadaceae</taxon>
        <taxon>Capsulimonas</taxon>
    </lineage>
</organism>
<sequence length="355" mass="38899">MTLCYYVTGHGFGHAIRTAQILKALPRDVDVIVRTTAAPSVFREELPGRSLRFLPAEFDCGSLQSDSVTTLARQTLDHYAEIEKRNNASLADEVAFLKREGVRCVVSDIPSFPLRAAFEAGVPGVAITNFTWHDIYQEYVETDADQALLDRMGDEYRTATVGLITPLATPTVENVFTNIEHVPIVARRGLDVGSDLRKALRCETPHLALLYFGVWGLDLDWPALAAFRDWTFLTFDTPSQSVANVKTLSTDQWRYADIAASVDLVITKPGYGTVTECIANSVPLMYIPRQGFVEAAALERGMAPWGGGIRIESEAFLNGNWGEALAAALSARLNSEVYRTDGAAVVAERLLGLLA</sequence>
<dbReference type="PANTHER" id="PTHR38134:SF2">
    <property type="entry name" value="GALACTOKINASE"/>
    <property type="match status" value="1"/>
</dbReference>
<evidence type="ECO:0000313" key="1">
    <source>
        <dbReference type="EMBL" id="BDI31758.1"/>
    </source>
</evidence>
<gene>
    <name evidence="1" type="ORF">CCAX7_38090</name>
</gene>
<dbReference type="AlphaFoldDB" id="A0A402D0U9"/>
<dbReference type="OrthoDB" id="9776616at2"/>
<dbReference type="Gene3D" id="3.40.50.2000">
    <property type="entry name" value="Glycogen Phosphorylase B"/>
    <property type="match status" value="1"/>
</dbReference>
<evidence type="ECO:0000313" key="2">
    <source>
        <dbReference type="Proteomes" id="UP000287394"/>
    </source>
</evidence>
<dbReference type="KEGG" id="ccot:CCAX7_38090"/>
<dbReference type="RefSeq" id="WP_119323200.1">
    <property type="nucleotide sequence ID" value="NZ_AP025739.1"/>
</dbReference>
<accession>A0A402D0U9</accession>
<protein>
    <submittedName>
        <fullName evidence="1">Uncharacterized protein</fullName>
    </submittedName>
</protein>
<dbReference type="Proteomes" id="UP000287394">
    <property type="component" value="Chromosome"/>
</dbReference>
<dbReference type="SUPFAM" id="SSF53756">
    <property type="entry name" value="UDP-Glycosyltransferase/glycogen phosphorylase"/>
    <property type="match status" value="1"/>
</dbReference>
<dbReference type="PANTHER" id="PTHR38134">
    <property type="entry name" value="SLR1395 PROTEIN"/>
    <property type="match status" value="1"/>
</dbReference>